<dbReference type="EMBL" id="GBXM01045970">
    <property type="protein sequence ID" value="JAH62607.1"/>
    <property type="molecule type" value="Transcribed_RNA"/>
</dbReference>
<evidence type="ECO:0000313" key="1">
    <source>
        <dbReference type="EMBL" id="JAH62607.1"/>
    </source>
</evidence>
<reference evidence="1" key="2">
    <citation type="journal article" date="2015" name="Fish Shellfish Immunol.">
        <title>Early steps in the European eel (Anguilla anguilla)-Vibrio vulnificus interaction in the gills: Role of the RtxA13 toxin.</title>
        <authorList>
            <person name="Callol A."/>
            <person name="Pajuelo D."/>
            <person name="Ebbesson L."/>
            <person name="Teles M."/>
            <person name="MacKenzie S."/>
            <person name="Amaro C."/>
        </authorList>
    </citation>
    <scope>NUCLEOTIDE SEQUENCE</scope>
</reference>
<dbReference type="AlphaFoldDB" id="A0A0E9UA38"/>
<sequence length="35" mass="4350">MCNKITYLHRKIVVHFYKHYFKVRIHPPFVSAFTQ</sequence>
<reference evidence="1" key="1">
    <citation type="submission" date="2014-11" db="EMBL/GenBank/DDBJ databases">
        <authorList>
            <person name="Amaro Gonzalez C."/>
        </authorList>
    </citation>
    <scope>NUCLEOTIDE SEQUENCE</scope>
</reference>
<protein>
    <submittedName>
        <fullName evidence="1">Uncharacterized protein</fullName>
    </submittedName>
</protein>
<organism evidence="1">
    <name type="scientific">Anguilla anguilla</name>
    <name type="common">European freshwater eel</name>
    <name type="synonym">Muraena anguilla</name>
    <dbReference type="NCBI Taxonomy" id="7936"/>
    <lineage>
        <taxon>Eukaryota</taxon>
        <taxon>Metazoa</taxon>
        <taxon>Chordata</taxon>
        <taxon>Craniata</taxon>
        <taxon>Vertebrata</taxon>
        <taxon>Euteleostomi</taxon>
        <taxon>Actinopterygii</taxon>
        <taxon>Neopterygii</taxon>
        <taxon>Teleostei</taxon>
        <taxon>Anguilliformes</taxon>
        <taxon>Anguillidae</taxon>
        <taxon>Anguilla</taxon>
    </lineage>
</organism>
<proteinExistence type="predicted"/>
<name>A0A0E9UA38_ANGAN</name>
<accession>A0A0E9UA38</accession>